<dbReference type="Proteomes" id="UP000610303">
    <property type="component" value="Unassembled WGS sequence"/>
</dbReference>
<protein>
    <recommendedName>
        <fullName evidence="1">DUF305 domain-containing protein</fullName>
    </recommendedName>
</protein>
<comment type="caution">
    <text evidence="2">The sequence shown here is derived from an EMBL/GenBank/DDBJ whole genome shotgun (WGS) entry which is preliminary data.</text>
</comment>
<gene>
    <name evidence="2" type="ORF">GCM10010196_25380</name>
</gene>
<feature type="domain" description="DUF305" evidence="1">
    <location>
        <begin position="44"/>
        <end position="200"/>
    </location>
</feature>
<dbReference type="InterPro" id="IPR012347">
    <property type="entry name" value="Ferritin-like"/>
</dbReference>
<dbReference type="PANTHER" id="PTHR36933">
    <property type="entry name" value="SLL0788 PROTEIN"/>
    <property type="match status" value="1"/>
</dbReference>
<organism evidence="2 3">
    <name type="scientific">Agromyces mediolanus</name>
    <name type="common">Corynebacterium mediolanum</name>
    <dbReference type="NCBI Taxonomy" id="41986"/>
    <lineage>
        <taxon>Bacteria</taxon>
        <taxon>Bacillati</taxon>
        <taxon>Actinomycetota</taxon>
        <taxon>Actinomycetes</taxon>
        <taxon>Micrococcales</taxon>
        <taxon>Microbacteriaceae</taxon>
        <taxon>Agromyces</taxon>
    </lineage>
</organism>
<dbReference type="Gene3D" id="1.20.1260.10">
    <property type="match status" value="1"/>
</dbReference>
<evidence type="ECO:0000313" key="3">
    <source>
        <dbReference type="Proteomes" id="UP000610303"/>
    </source>
</evidence>
<keyword evidence="3" id="KW-1185">Reference proteome</keyword>
<sequence>MSRTRIVAASIAGVVAVVLVAVAAFAFGRLSTVPEATPSEGSAEAGFARDMQVHHKQGVELALIVRQVTDDAEVRLLADDIAATQAQQSGQLAGWLNVWDLPQYSAEPQMTWMTDGGAHSHTAGEPMPGLATPEQIAALRAASGVEAEREFLELMIAHHLGAVEMAEALEERSSHPVALAFARAVIASQQSEIELMQGMLDARG</sequence>
<evidence type="ECO:0000313" key="2">
    <source>
        <dbReference type="EMBL" id="GGR30253.1"/>
    </source>
</evidence>
<dbReference type="InterPro" id="IPR005183">
    <property type="entry name" value="DUF305_CopM-like"/>
</dbReference>
<name>A0A918FDL5_AGRME</name>
<dbReference type="PANTHER" id="PTHR36933:SF1">
    <property type="entry name" value="SLL0788 PROTEIN"/>
    <property type="match status" value="1"/>
</dbReference>
<reference evidence="2" key="2">
    <citation type="submission" date="2020-09" db="EMBL/GenBank/DDBJ databases">
        <authorList>
            <person name="Sun Q."/>
            <person name="Ohkuma M."/>
        </authorList>
    </citation>
    <scope>NUCLEOTIDE SEQUENCE</scope>
    <source>
        <strain evidence="2">JCM 3346</strain>
    </source>
</reference>
<evidence type="ECO:0000259" key="1">
    <source>
        <dbReference type="Pfam" id="PF03713"/>
    </source>
</evidence>
<dbReference type="AlphaFoldDB" id="A0A918FDL5"/>
<dbReference type="RefSeq" id="WP_229781724.1">
    <property type="nucleotide sequence ID" value="NZ_BMRJ01000002.1"/>
</dbReference>
<dbReference type="EMBL" id="BMRJ01000002">
    <property type="protein sequence ID" value="GGR30253.1"/>
    <property type="molecule type" value="Genomic_DNA"/>
</dbReference>
<reference evidence="2" key="1">
    <citation type="journal article" date="2014" name="Int. J. Syst. Evol. Microbiol.">
        <title>Complete genome sequence of Corynebacterium casei LMG S-19264T (=DSM 44701T), isolated from a smear-ripened cheese.</title>
        <authorList>
            <consortium name="US DOE Joint Genome Institute (JGI-PGF)"/>
            <person name="Walter F."/>
            <person name="Albersmeier A."/>
            <person name="Kalinowski J."/>
            <person name="Ruckert C."/>
        </authorList>
    </citation>
    <scope>NUCLEOTIDE SEQUENCE</scope>
    <source>
        <strain evidence="2">JCM 3346</strain>
    </source>
</reference>
<proteinExistence type="predicted"/>
<accession>A0A918FDL5</accession>
<dbReference type="Pfam" id="PF03713">
    <property type="entry name" value="DUF305"/>
    <property type="match status" value="1"/>
</dbReference>